<dbReference type="Gene3D" id="2.10.90.10">
    <property type="entry name" value="Cystine-knot cytokines"/>
    <property type="match status" value="1"/>
</dbReference>
<keyword evidence="4" id="KW-0732">Signal</keyword>
<dbReference type="FunFam" id="2.10.90.10:FF:000001">
    <property type="entry name" value="Bone morphogenetic protein 4"/>
    <property type="match status" value="1"/>
</dbReference>
<keyword evidence="5 8" id="KW-0339">Growth factor</keyword>
<protein>
    <recommendedName>
        <fullName evidence="10">TGF-beta family profile domain-containing protein</fullName>
    </recommendedName>
</protein>
<dbReference type="CDD" id="cd13767">
    <property type="entry name" value="TGF_beta_BMP9_like"/>
    <property type="match status" value="1"/>
</dbReference>
<gene>
    <name evidence="11" type="ORF">QYM36_006608</name>
</gene>
<dbReference type="PANTHER" id="PTHR11848">
    <property type="entry name" value="TGF-BETA FAMILY"/>
    <property type="match status" value="1"/>
</dbReference>
<dbReference type="PROSITE" id="PS00250">
    <property type="entry name" value="TGF_BETA_1"/>
    <property type="match status" value="1"/>
</dbReference>
<evidence type="ECO:0000313" key="12">
    <source>
        <dbReference type="Proteomes" id="UP001187531"/>
    </source>
</evidence>
<dbReference type="InterPro" id="IPR017948">
    <property type="entry name" value="TGFb_CS"/>
</dbReference>
<accession>A0AA88HXW7</accession>
<evidence type="ECO:0000256" key="5">
    <source>
        <dbReference type="ARBA" id="ARBA00023030"/>
    </source>
</evidence>
<feature type="transmembrane region" description="Helical" evidence="9">
    <location>
        <begin position="6"/>
        <end position="29"/>
    </location>
</feature>
<comment type="caution">
    <text evidence="11">The sequence shown here is derived from an EMBL/GenBank/DDBJ whole genome shotgun (WGS) entry which is preliminary data.</text>
</comment>
<keyword evidence="9" id="KW-0812">Transmembrane</keyword>
<dbReference type="SMART" id="SM00204">
    <property type="entry name" value="TGFB"/>
    <property type="match status" value="1"/>
</dbReference>
<dbReference type="Proteomes" id="UP001187531">
    <property type="component" value="Unassembled WGS sequence"/>
</dbReference>
<dbReference type="GO" id="GO:0005125">
    <property type="term" value="F:cytokine activity"/>
    <property type="evidence" value="ECO:0007669"/>
    <property type="project" value="TreeGrafter"/>
</dbReference>
<keyword evidence="9" id="KW-0472">Membrane</keyword>
<evidence type="ECO:0000256" key="6">
    <source>
        <dbReference type="ARBA" id="ARBA00023157"/>
    </source>
</evidence>
<proteinExistence type="inferred from homology"/>
<dbReference type="InterPro" id="IPR015615">
    <property type="entry name" value="TGF-beta-rel"/>
</dbReference>
<dbReference type="InterPro" id="IPR001839">
    <property type="entry name" value="TGF-b_C"/>
</dbReference>
<organism evidence="11 12">
    <name type="scientific">Artemia franciscana</name>
    <name type="common">Brine shrimp</name>
    <name type="synonym">Artemia sanfranciscana</name>
    <dbReference type="NCBI Taxonomy" id="6661"/>
    <lineage>
        <taxon>Eukaryota</taxon>
        <taxon>Metazoa</taxon>
        <taxon>Ecdysozoa</taxon>
        <taxon>Arthropoda</taxon>
        <taxon>Crustacea</taxon>
        <taxon>Branchiopoda</taxon>
        <taxon>Anostraca</taxon>
        <taxon>Artemiidae</taxon>
        <taxon>Artemia</taxon>
    </lineage>
</organism>
<evidence type="ECO:0000256" key="1">
    <source>
        <dbReference type="ARBA" id="ARBA00004613"/>
    </source>
</evidence>
<evidence type="ECO:0000256" key="8">
    <source>
        <dbReference type="RuleBase" id="RU000354"/>
    </source>
</evidence>
<dbReference type="InterPro" id="IPR029034">
    <property type="entry name" value="Cystine-knot_cytokine"/>
</dbReference>
<keyword evidence="6" id="KW-1015">Disulfide bond</keyword>
<sequence length="356" mass="41127">MKVYLVFLASVLIVISVLIFAVVFAPIVVKTQEGKGSNIYDYRNKSFKVHSRMKQIYNDHKISSKTKGQNNLFAEIVRSYPAKEILIGGTEDSVRFRAEFKQVILPEGEIIEKALLHFRTETEFSKEFQVEINNVSCTVKSDTETADIEITQLVEKWTTEADIKQAVIIEFVSKEHTRLLKSIAEKLANTFDPVILVFTSESKKTRKRRQLELEVYEEESNKISDYSPGLFSKYFTTKGRNEKRRHSRYYRGHCKKRPLYIDFKKINYDSWIIAPKGYEAYECSGKCTFPVADHLTPTKHTVLQALMHGSQPDRVARPCCVPTKLEPISLLYVDEYETVTFKYNYEDMVVSACGCR</sequence>
<dbReference type="EMBL" id="JAVRJZ010000010">
    <property type="protein sequence ID" value="KAK2717860.1"/>
    <property type="molecule type" value="Genomic_DNA"/>
</dbReference>
<keyword evidence="7" id="KW-0325">Glycoprotein</keyword>
<reference evidence="11" key="1">
    <citation type="submission" date="2023-07" db="EMBL/GenBank/DDBJ databases">
        <title>Chromosome-level genome assembly of Artemia franciscana.</title>
        <authorList>
            <person name="Jo E."/>
        </authorList>
    </citation>
    <scope>NUCLEOTIDE SEQUENCE</scope>
    <source>
        <tissue evidence="11">Whole body</tissue>
    </source>
</reference>
<evidence type="ECO:0000256" key="7">
    <source>
        <dbReference type="ARBA" id="ARBA00023180"/>
    </source>
</evidence>
<evidence type="ECO:0000256" key="4">
    <source>
        <dbReference type="ARBA" id="ARBA00022729"/>
    </source>
</evidence>
<name>A0AA88HXW7_ARTSF</name>
<dbReference type="PROSITE" id="PS51362">
    <property type="entry name" value="TGF_BETA_2"/>
    <property type="match status" value="1"/>
</dbReference>
<evidence type="ECO:0000256" key="2">
    <source>
        <dbReference type="ARBA" id="ARBA00006656"/>
    </source>
</evidence>
<dbReference type="SUPFAM" id="SSF57501">
    <property type="entry name" value="Cystine-knot cytokines"/>
    <property type="match status" value="1"/>
</dbReference>
<comment type="subcellular location">
    <subcellularLocation>
        <location evidence="1">Secreted</location>
    </subcellularLocation>
</comment>
<evidence type="ECO:0000256" key="9">
    <source>
        <dbReference type="SAM" id="Phobius"/>
    </source>
</evidence>
<evidence type="ECO:0000259" key="10">
    <source>
        <dbReference type="PROSITE" id="PS51362"/>
    </source>
</evidence>
<keyword evidence="12" id="KW-1185">Reference proteome</keyword>
<dbReference type="PANTHER" id="PTHR11848:SF307">
    <property type="entry name" value="BONE MORPHOGENETIC PROTEIN 10"/>
    <property type="match status" value="1"/>
</dbReference>
<dbReference type="GO" id="GO:0008083">
    <property type="term" value="F:growth factor activity"/>
    <property type="evidence" value="ECO:0007669"/>
    <property type="project" value="UniProtKB-KW"/>
</dbReference>
<dbReference type="AlphaFoldDB" id="A0AA88HXW7"/>
<feature type="domain" description="TGF-beta family profile" evidence="10">
    <location>
        <begin position="242"/>
        <end position="356"/>
    </location>
</feature>
<evidence type="ECO:0000313" key="11">
    <source>
        <dbReference type="EMBL" id="KAK2717860.1"/>
    </source>
</evidence>
<dbReference type="GO" id="GO:0005615">
    <property type="term" value="C:extracellular space"/>
    <property type="evidence" value="ECO:0007669"/>
    <property type="project" value="TreeGrafter"/>
</dbReference>
<dbReference type="Pfam" id="PF00019">
    <property type="entry name" value="TGF_beta"/>
    <property type="match status" value="1"/>
</dbReference>
<keyword evidence="9" id="KW-1133">Transmembrane helix</keyword>
<keyword evidence="3" id="KW-0964">Secreted</keyword>
<comment type="similarity">
    <text evidence="2 8">Belongs to the TGF-beta family.</text>
</comment>
<evidence type="ECO:0000256" key="3">
    <source>
        <dbReference type="ARBA" id="ARBA00022525"/>
    </source>
</evidence>